<evidence type="ECO:0000313" key="2">
    <source>
        <dbReference type="EMBL" id="KAI5401751.1"/>
    </source>
</evidence>
<evidence type="ECO:0000313" key="3">
    <source>
        <dbReference type="Proteomes" id="UP001058974"/>
    </source>
</evidence>
<name>A0A9D5ABD5_PEA</name>
<dbReference type="Gene3D" id="3.30.420.10">
    <property type="entry name" value="Ribonuclease H-like superfamily/Ribonuclease H"/>
    <property type="match status" value="1"/>
</dbReference>
<comment type="caution">
    <text evidence="2">The sequence shown here is derived from an EMBL/GenBank/DDBJ whole genome shotgun (WGS) entry which is preliminary data.</text>
</comment>
<dbReference type="AlphaFoldDB" id="A0A9D5ABD5"/>
<dbReference type="PANTHER" id="PTHR46148:SF52">
    <property type="entry name" value="OS04G0603800 PROTEIN"/>
    <property type="match status" value="1"/>
</dbReference>
<evidence type="ECO:0000259" key="1">
    <source>
        <dbReference type="Pfam" id="PF24626"/>
    </source>
</evidence>
<dbReference type="EMBL" id="JAMSHJ010000006">
    <property type="protein sequence ID" value="KAI5401751.1"/>
    <property type="molecule type" value="Genomic_DNA"/>
</dbReference>
<dbReference type="GO" id="GO:0003676">
    <property type="term" value="F:nucleic acid binding"/>
    <property type="evidence" value="ECO:0007669"/>
    <property type="project" value="InterPro"/>
</dbReference>
<organism evidence="2 3">
    <name type="scientific">Pisum sativum</name>
    <name type="common">Garden pea</name>
    <name type="synonym">Lathyrus oleraceus</name>
    <dbReference type="NCBI Taxonomy" id="3888"/>
    <lineage>
        <taxon>Eukaryota</taxon>
        <taxon>Viridiplantae</taxon>
        <taxon>Streptophyta</taxon>
        <taxon>Embryophyta</taxon>
        <taxon>Tracheophyta</taxon>
        <taxon>Spermatophyta</taxon>
        <taxon>Magnoliopsida</taxon>
        <taxon>eudicotyledons</taxon>
        <taxon>Gunneridae</taxon>
        <taxon>Pentapetalae</taxon>
        <taxon>rosids</taxon>
        <taxon>fabids</taxon>
        <taxon>Fabales</taxon>
        <taxon>Fabaceae</taxon>
        <taxon>Papilionoideae</taxon>
        <taxon>50 kb inversion clade</taxon>
        <taxon>NPAAA clade</taxon>
        <taxon>Hologalegina</taxon>
        <taxon>IRL clade</taxon>
        <taxon>Fabeae</taxon>
        <taxon>Lathyrus</taxon>
    </lineage>
</organism>
<dbReference type="Gramene" id="Psat06G0628000-T1">
    <property type="protein sequence ID" value="KAI5401751.1"/>
    <property type="gene ID" value="KIW84_066280"/>
</dbReference>
<protein>
    <recommendedName>
        <fullName evidence="1">Tf2-1-like SH3-like domain-containing protein</fullName>
    </recommendedName>
</protein>
<dbReference type="Proteomes" id="UP001058974">
    <property type="component" value="Chromosome 6"/>
</dbReference>
<dbReference type="InterPro" id="IPR016197">
    <property type="entry name" value="Chromo-like_dom_sf"/>
</dbReference>
<dbReference type="Pfam" id="PF24626">
    <property type="entry name" value="SH3_Tf2-1"/>
    <property type="match status" value="1"/>
</dbReference>
<dbReference type="InterPro" id="IPR036397">
    <property type="entry name" value="RNaseH_sf"/>
</dbReference>
<feature type="domain" description="Tf2-1-like SH3-like" evidence="1">
    <location>
        <begin position="119"/>
        <end position="150"/>
    </location>
</feature>
<proteinExistence type="predicted"/>
<keyword evidence="3" id="KW-1185">Reference proteome</keyword>
<dbReference type="PANTHER" id="PTHR46148">
    <property type="entry name" value="CHROMO DOMAIN-CONTAINING PROTEIN"/>
    <property type="match status" value="1"/>
</dbReference>
<reference evidence="2 3" key="1">
    <citation type="journal article" date="2022" name="Nat. Genet.">
        <title>Improved pea reference genome and pan-genome highlight genomic features and evolutionary characteristics.</title>
        <authorList>
            <person name="Yang T."/>
            <person name="Liu R."/>
            <person name="Luo Y."/>
            <person name="Hu S."/>
            <person name="Wang D."/>
            <person name="Wang C."/>
            <person name="Pandey M.K."/>
            <person name="Ge S."/>
            <person name="Xu Q."/>
            <person name="Li N."/>
            <person name="Li G."/>
            <person name="Huang Y."/>
            <person name="Saxena R.K."/>
            <person name="Ji Y."/>
            <person name="Li M."/>
            <person name="Yan X."/>
            <person name="He Y."/>
            <person name="Liu Y."/>
            <person name="Wang X."/>
            <person name="Xiang C."/>
            <person name="Varshney R.K."/>
            <person name="Ding H."/>
            <person name="Gao S."/>
            <person name="Zong X."/>
        </authorList>
    </citation>
    <scope>NUCLEOTIDE SEQUENCE [LARGE SCALE GENOMIC DNA]</scope>
    <source>
        <strain evidence="2 3">cv. Zhongwan 6</strain>
    </source>
</reference>
<gene>
    <name evidence="2" type="ORF">KIW84_066280</name>
</gene>
<dbReference type="InterPro" id="IPR056924">
    <property type="entry name" value="SH3_Tf2-1"/>
</dbReference>
<sequence length="246" mass="28192">MDSQTEVVNRCLETYLRYLTWAKPKMWMKWLGRGEFWFNSNYNNPAETTPFKGLYGRDPPQLLKGTTVPSAVEEVTRLTQERDTILHDLNSNLVKAQNQMQIQANKHRRDISFDVGDWIAERIDKVAYHLDLPQGTRIHPVFHVSLLKKAISPAALLQPLPPVLTEELEVQVEPDAVKAVRRNPAGNIQVLIHWKELPDFEASWDSYDSIDQQFPQFHLADKVKVLGGVLLVGHQLDKYMSNASPN</sequence>
<accession>A0A9D5ABD5</accession>
<dbReference type="SUPFAM" id="SSF54160">
    <property type="entry name" value="Chromo domain-like"/>
    <property type="match status" value="1"/>
</dbReference>